<reference evidence="1" key="2">
    <citation type="submission" date="2025-08" db="UniProtKB">
        <authorList>
            <consortium name="Ensembl"/>
        </authorList>
    </citation>
    <scope>IDENTIFICATION</scope>
    <source>
        <strain evidence="1">Hd-rR</strain>
    </source>
</reference>
<reference evidence="1" key="3">
    <citation type="submission" date="2025-09" db="UniProtKB">
        <authorList>
            <consortium name="Ensembl"/>
        </authorList>
    </citation>
    <scope>IDENTIFICATION</scope>
    <source>
        <strain evidence="1">Hd-rR</strain>
    </source>
</reference>
<dbReference type="Ensembl" id="ENSORLT00000040926.1">
    <property type="protein sequence ID" value="ENSORLP00000036918.1"/>
    <property type="gene ID" value="ENSORLG00000023789.1"/>
</dbReference>
<evidence type="ECO:0000313" key="2">
    <source>
        <dbReference type="Proteomes" id="UP000001038"/>
    </source>
</evidence>
<dbReference type="Bgee" id="ENSORLG00000023789">
    <property type="expression patterns" value="Expressed in muscle tissue and 12 other cell types or tissues"/>
</dbReference>
<proteinExistence type="predicted"/>
<protein>
    <submittedName>
        <fullName evidence="1">Uncharacterized protein</fullName>
    </submittedName>
</protein>
<sequence>ANCNDPFQLTLQMLVIVGGEVYRDVTVHSRPLIGACGCVYDGTRAAASQNLCPEKRRASHTQQPHHNCRQLWLSLRGHDALQHARYGHIILCPPYLVTFWQRNPNQYFTFKAQMTFFKV</sequence>
<reference evidence="1 2" key="1">
    <citation type="journal article" date="2007" name="Nature">
        <title>The medaka draft genome and insights into vertebrate genome evolution.</title>
        <authorList>
            <person name="Kasahara M."/>
            <person name="Naruse K."/>
            <person name="Sasaki S."/>
            <person name="Nakatani Y."/>
            <person name="Qu W."/>
            <person name="Ahsan B."/>
            <person name="Yamada T."/>
            <person name="Nagayasu Y."/>
            <person name="Doi K."/>
            <person name="Kasai Y."/>
            <person name="Jindo T."/>
            <person name="Kobayashi D."/>
            <person name="Shimada A."/>
            <person name="Toyoda A."/>
            <person name="Kuroki Y."/>
            <person name="Fujiyama A."/>
            <person name="Sasaki T."/>
            <person name="Shimizu A."/>
            <person name="Asakawa S."/>
            <person name="Shimizu N."/>
            <person name="Hashimoto S."/>
            <person name="Yang J."/>
            <person name="Lee Y."/>
            <person name="Matsushima K."/>
            <person name="Sugano S."/>
            <person name="Sakaizumi M."/>
            <person name="Narita T."/>
            <person name="Ohishi K."/>
            <person name="Haga S."/>
            <person name="Ohta F."/>
            <person name="Nomoto H."/>
            <person name="Nogata K."/>
            <person name="Morishita T."/>
            <person name="Endo T."/>
            <person name="Shin-I T."/>
            <person name="Takeda H."/>
            <person name="Morishita S."/>
            <person name="Kohara Y."/>
        </authorList>
    </citation>
    <scope>NUCLEOTIDE SEQUENCE [LARGE SCALE GENOMIC DNA]</scope>
    <source>
        <strain evidence="1 2">Hd-rR</strain>
    </source>
</reference>
<accession>A0A3B3HZN2</accession>
<dbReference type="InParanoid" id="A0A3B3HZN2"/>
<dbReference type="Proteomes" id="UP000001038">
    <property type="component" value="Chromosome 12"/>
</dbReference>
<keyword evidence="2" id="KW-1185">Reference proteome</keyword>
<name>A0A3B3HZN2_ORYLA</name>
<evidence type="ECO:0000313" key="1">
    <source>
        <dbReference type="Ensembl" id="ENSORLP00000036918.1"/>
    </source>
</evidence>
<organism evidence="1 2">
    <name type="scientific">Oryzias latipes</name>
    <name type="common">Japanese rice fish</name>
    <name type="synonym">Japanese killifish</name>
    <dbReference type="NCBI Taxonomy" id="8090"/>
    <lineage>
        <taxon>Eukaryota</taxon>
        <taxon>Metazoa</taxon>
        <taxon>Chordata</taxon>
        <taxon>Craniata</taxon>
        <taxon>Vertebrata</taxon>
        <taxon>Euteleostomi</taxon>
        <taxon>Actinopterygii</taxon>
        <taxon>Neopterygii</taxon>
        <taxon>Teleostei</taxon>
        <taxon>Neoteleostei</taxon>
        <taxon>Acanthomorphata</taxon>
        <taxon>Ovalentaria</taxon>
        <taxon>Atherinomorphae</taxon>
        <taxon>Beloniformes</taxon>
        <taxon>Adrianichthyidae</taxon>
        <taxon>Oryziinae</taxon>
        <taxon>Oryzias</taxon>
    </lineage>
</organism>
<dbReference type="AlphaFoldDB" id="A0A3B3HZN2"/>